<sequence>MPDVIEKIGRSLIQHGPDSDRIYLMKLAPADAPAIVERIERLAETRDYGKLFCKVPAPWREPFVQAGYREEARIPNFLAGRIDVAFMSRFRKPERATMSVEQKAAVDNVLQLALARRCDAESQPTTQTRRLLEDDTPDLADLYRSVFPSYPFPIFDADYLRHTMATHIRYYGAFDGDRLVAAASAETDAEGRNAEMTDFATAPEHRKKGLAVALLLAMESDMKDTGFLTLYTIARAVSAGMNITFARCGYAFSGTLVNNTQIAGGIESMNVWYKNLTTPP</sequence>
<accession>A0AAW6U2B7</accession>
<evidence type="ECO:0000259" key="1">
    <source>
        <dbReference type="PROSITE" id="PS51186"/>
    </source>
</evidence>
<evidence type="ECO:0000313" key="2">
    <source>
        <dbReference type="EMBL" id="MDI6450079.1"/>
    </source>
</evidence>
<comment type="caution">
    <text evidence="2">The sequence shown here is derived from an EMBL/GenBank/DDBJ whole genome shotgun (WGS) entry which is preliminary data.</text>
</comment>
<feature type="domain" description="N-acetyltransferase" evidence="1">
    <location>
        <begin position="126"/>
        <end position="277"/>
    </location>
</feature>
<dbReference type="InterPro" id="IPR022525">
    <property type="entry name" value="GNAT_AblB"/>
</dbReference>
<reference evidence="2" key="1">
    <citation type="submission" date="2023-05" db="EMBL/GenBank/DDBJ databases">
        <title>Anaerotaeda fermentans gen. nov., sp. nov., a novel anaerobic planctomycete of the new family within the order Sedimentisphaerales isolated from Taman Peninsula, Russia.</title>
        <authorList>
            <person name="Khomyakova M.A."/>
            <person name="Merkel A.Y."/>
            <person name="Slobodkin A.I."/>
        </authorList>
    </citation>
    <scope>NUCLEOTIDE SEQUENCE</scope>
    <source>
        <strain evidence="2">M17dextr</strain>
    </source>
</reference>
<dbReference type="AlphaFoldDB" id="A0AAW6U2B7"/>
<keyword evidence="3" id="KW-1185">Reference proteome</keyword>
<gene>
    <name evidence="2" type="primary">ablB</name>
    <name evidence="2" type="ORF">QJ522_13555</name>
</gene>
<dbReference type="RefSeq" id="WP_349245488.1">
    <property type="nucleotide sequence ID" value="NZ_JASCXX010000016.1"/>
</dbReference>
<dbReference type="Proteomes" id="UP001431776">
    <property type="component" value="Unassembled WGS sequence"/>
</dbReference>
<dbReference type="Pfam" id="PF00583">
    <property type="entry name" value="Acetyltransf_1"/>
    <property type="match status" value="1"/>
</dbReference>
<dbReference type="NCBIfam" id="TIGR03827">
    <property type="entry name" value="GNAT_ablB"/>
    <property type="match status" value="1"/>
</dbReference>
<dbReference type="InterPro" id="IPR016181">
    <property type="entry name" value="Acyl_CoA_acyltransferase"/>
</dbReference>
<name>A0AAW6U2B7_9BACT</name>
<dbReference type="SUPFAM" id="SSF55729">
    <property type="entry name" value="Acyl-CoA N-acyltransferases (Nat)"/>
    <property type="match status" value="1"/>
</dbReference>
<evidence type="ECO:0000313" key="3">
    <source>
        <dbReference type="Proteomes" id="UP001431776"/>
    </source>
</evidence>
<dbReference type="PROSITE" id="PS51186">
    <property type="entry name" value="GNAT"/>
    <property type="match status" value="1"/>
</dbReference>
<dbReference type="GO" id="GO:0008080">
    <property type="term" value="F:N-acetyltransferase activity"/>
    <property type="evidence" value="ECO:0007669"/>
    <property type="project" value="InterPro"/>
</dbReference>
<dbReference type="InterPro" id="IPR000182">
    <property type="entry name" value="GNAT_dom"/>
</dbReference>
<dbReference type="CDD" id="cd04301">
    <property type="entry name" value="NAT_SF"/>
    <property type="match status" value="1"/>
</dbReference>
<dbReference type="EMBL" id="JASCXX010000016">
    <property type="protein sequence ID" value="MDI6450079.1"/>
    <property type="molecule type" value="Genomic_DNA"/>
</dbReference>
<protein>
    <submittedName>
        <fullName evidence="2">Beta-lysine N-acetyltransferase</fullName>
    </submittedName>
</protein>
<organism evidence="2 3">
    <name type="scientific">Anaerobaca lacustris</name>
    <dbReference type="NCBI Taxonomy" id="3044600"/>
    <lineage>
        <taxon>Bacteria</taxon>
        <taxon>Pseudomonadati</taxon>
        <taxon>Planctomycetota</taxon>
        <taxon>Phycisphaerae</taxon>
        <taxon>Sedimentisphaerales</taxon>
        <taxon>Anaerobacaceae</taxon>
        <taxon>Anaerobaca</taxon>
    </lineage>
</organism>
<dbReference type="Gene3D" id="3.40.630.30">
    <property type="match status" value="1"/>
</dbReference>
<proteinExistence type="predicted"/>